<evidence type="ECO:0000313" key="2">
    <source>
        <dbReference type="Proteomes" id="UP000054564"/>
    </source>
</evidence>
<sequence length="142" mass="15928">MTDGGSRWNAYILNIAQPTLTTISNIFVVDGELWKKARHATSTIFTTIIEPCASRSMEGLTDKLRSATGEEHSIDVCNLFFWFTFNSVAQMTFGKDLDLLGAKYSTETDSPASSRLAHRMEVDRKLEQFNGKTHETLNPYNG</sequence>
<dbReference type="Pfam" id="PF00067">
    <property type="entry name" value="p450"/>
    <property type="match status" value="1"/>
</dbReference>
<dbReference type="GO" id="GO:0005506">
    <property type="term" value="F:iron ion binding"/>
    <property type="evidence" value="ECO:0007669"/>
    <property type="project" value="InterPro"/>
</dbReference>
<dbReference type="EMBL" id="AJIL01000088">
    <property type="protein sequence ID" value="KNE95996.1"/>
    <property type="molecule type" value="Genomic_DNA"/>
</dbReference>
<dbReference type="AlphaFoldDB" id="A0A0L0V9Y2"/>
<protein>
    <submittedName>
        <fullName evidence="1">Uncharacterized protein</fullName>
    </submittedName>
</protein>
<accession>A0A0L0V9Y2</accession>
<reference evidence="2" key="1">
    <citation type="submission" date="2014-03" db="EMBL/GenBank/DDBJ databases">
        <title>The Genome Sequence of Puccinia striiformis f. sp. tritici PST-78.</title>
        <authorList>
            <consortium name="The Broad Institute Genome Sequencing Platform"/>
            <person name="Cuomo C."/>
            <person name="Hulbert S."/>
            <person name="Chen X."/>
            <person name="Walker B."/>
            <person name="Young S.K."/>
            <person name="Zeng Q."/>
            <person name="Gargeya S."/>
            <person name="Fitzgerald M."/>
            <person name="Haas B."/>
            <person name="Abouelleil A."/>
            <person name="Alvarado L."/>
            <person name="Arachchi H.M."/>
            <person name="Berlin A.M."/>
            <person name="Chapman S.B."/>
            <person name="Goldberg J."/>
            <person name="Griggs A."/>
            <person name="Gujja S."/>
            <person name="Hansen M."/>
            <person name="Howarth C."/>
            <person name="Imamovic A."/>
            <person name="Larimer J."/>
            <person name="McCowan C."/>
            <person name="Montmayeur A."/>
            <person name="Murphy C."/>
            <person name="Neiman D."/>
            <person name="Pearson M."/>
            <person name="Priest M."/>
            <person name="Roberts A."/>
            <person name="Saif S."/>
            <person name="Shea T."/>
            <person name="Sisk P."/>
            <person name="Sykes S."/>
            <person name="Wortman J."/>
            <person name="Nusbaum C."/>
            <person name="Birren B."/>
        </authorList>
    </citation>
    <scope>NUCLEOTIDE SEQUENCE [LARGE SCALE GENOMIC DNA]</scope>
    <source>
        <strain evidence="2">race PST-78</strain>
    </source>
</reference>
<name>A0A0L0V9Y2_9BASI</name>
<dbReference type="SUPFAM" id="SSF48264">
    <property type="entry name" value="Cytochrome P450"/>
    <property type="match status" value="1"/>
</dbReference>
<evidence type="ECO:0000313" key="1">
    <source>
        <dbReference type="EMBL" id="KNE95996.1"/>
    </source>
</evidence>
<keyword evidence="2" id="KW-1185">Reference proteome</keyword>
<dbReference type="STRING" id="1165861.A0A0L0V9Y2"/>
<dbReference type="GO" id="GO:0016705">
    <property type="term" value="F:oxidoreductase activity, acting on paired donors, with incorporation or reduction of molecular oxygen"/>
    <property type="evidence" value="ECO:0007669"/>
    <property type="project" value="InterPro"/>
</dbReference>
<organism evidence="1 2">
    <name type="scientific">Puccinia striiformis f. sp. tritici PST-78</name>
    <dbReference type="NCBI Taxonomy" id="1165861"/>
    <lineage>
        <taxon>Eukaryota</taxon>
        <taxon>Fungi</taxon>
        <taxon>Dikarya</taxon>
        <taxon>Basidiomycota</taxon>
        <taxon>Pucciniomycotina</taxon>
        <taxon>Pucciniomycetes</taxon>
        <taxon>Pucciniales</taxon>
        <taxon>Pucciniaceae</taxon>
        <taxon>Puccinia</taxon>
    </lineage>
</organism>
<proteinExistence type="predicted"/>
<dbReference type="InterPro" id="IPR001128">
    <property type="entry name" value="Cyt_P450"/>
</dbReference>
<comment type="caution">
    <text evidence="1">The sequence shown here is derived from an EMBL/GenBank/DDBJ whole genome shotgun (WGS) entry which is preliminary data.</text>
</comment>
<dbReference type="Gene3D" id="1.10.630.10">
    <property type="entry name" value="Cytochrome P450"/>
    <property type="match status" value="1"/>
</dbReference>
<dbReference type="GO" id="GO:0020037">
    <property type="term" value="F:heme binding"/>
    <property type="evidence" value="ECO:0007669"/>
    <property type="project" value="InterPro"/>
</dbReference>
<dbReference type="GO" id="GO:0004497">
    <property type="term" value="F:monooxygenase activity"/>
    <property type="evidence" value="ECO:0007669"/>
    <property type="project" value="InterPro"/>
</dbReference>
<dbReference type="Proteomes" id="UP000054564">
    <property type="component" value="Unassembled WGS sequence"/>
</dbReference>
<dbReference type="InterPro" id="IPR036396">
    <property type="entry name" value="Cyt_P450_sf"/>
</dbReference>
<gene>
    <name evidence="1" type="ORF">PSTG_10687</name>
</gene>